<feature type="region of interest" description="Disordered" evidence="5">
    <location>
        <begin position="965"/>
        <end position="985"/>
    </location>
</feature>
<organism evidence="7 8">
    <name type="scientific">Nocardia panacis</name>
    <dbReference type="NCBI Taxonomy" id="2340916"/>
    <lineage>
        <taxon>Bacteria</taxon>
        <taxon>Bacillati</taxon>
        <taxon>Actinomycetota</taxon>
        <taxon>Actinomycetes</taxon>
        <taxon>Mycobacteriales</taxon>
        <taxon>Nocardiaceae</taxon>
        <taxon>Nocardia</taxon>
    </lineage>
</organism>
<dbReference type="AlphaFoldDB" id="A0A3A4KAY3"/>
<dbReference type="RefSeq" id="WP_120044138.1">
    <property type="nucleotide sequence ID" value="NZ_QZFU01000041.1"/>
</dbReference>
<dbReference type="Pfam" id="PF10145">
    <property type="entry name" value="PhageMin_Tail"/>
    <property type="match status" value="1"/>
</dbReference>
<dbReference type="PROSITE" id="PS51935">
    <property type="entry name" value="NLPC_P60"/>
    <property type="match status" value="1"/>
</dbReference>
<evidence type="ECO:0000256" key="4">
    <source>
        <dbReference type="ARBA" id="ARBA00022807"/>
    </source>
</evidence>
<keyword evidence="8" id="KW-1185">Reference proteome</keyword>
<accession>A0A3A4KAY3</accession>
<proteinExistence type="inferred from homology"/>
<evidence type="ECO:0000256" key="3">
    <source>
        <dbReference type="ARBA" id="ARBA00022801"/>
    </source>
</evidence>
<dbReference type="SUPFAM" id="SSF54001">
    <property type="entry name" value="Cysteine proteinases"/>
    <property type="match status" value="1"/>
</dbReference>
<keyword evidence="2" id="KW-0645">Protease</keyword>
<evidence type="ECO:0000259" key="6">
    <source>
        <dbReference type="PROSITE" id="PS51935"/>
    </source>
</evidence>
<protein>
    <recommendedName>
        <fullName evidence="6">NlpC/P60 domain-containing protein</fullName>
    </recommendedName>
</protein>
<dbReference type="GO" id="GO:0008234">
    <property type="term" value="F:cysteine-type peptidase activity"/>
    <property type="evidence" value="ECO:0007669"/>
    <property type="project" value="UniProtKB-KW"/>
</dbReference>
<keyword evidence="4" id="KW-0788">Thiol protease</keyword>
<sequence>MATRVGEIYAELTLDDSRFQRSLGNAERGFTGLRGAAERAAGQIDRSFSGSGSSIERGGLGARNASRDVRRFGDTAQEAGRDVERIERSASRAANATRRIDLPASLAQSARRASEALANLGQRASGAAATGSSFGNSFVSGFASKLQGLGGKGGPIAMALVGVAGIGLAAGAVLAKTISDGMRMEQDAALIKARLGVADDAMTVIGHAAGLAFSNGWGDSVNSNMQAVQSAIESGLLNGTEGADQMAPVITKLNVVSDLLGEEVPRVARSAGQAIKNGIAKDGTEAFDLLVKAQQNGLNVSEDLLDSFDEYSTELRALGLVGAEGWALVAQGVKAGARDTDVVIDSLKEFKLRVSDGTAEGAAGFDKLGVSVEDAQKAMTTGGEAARNMMAQLLRGLQKLEDPQDRYNAALALFGTKFEDIQGAAFALNLDTAVQQFGDVAGAADKATQTIGDTTAHRFEAAKNSITSAMNEVKFSIAEAFGPTLQQAADWVSTHKPEIISFFTQLADAGLACLDGLIAFGSGALRMFANLQEGIGDTMGKSLEVLGGFSSKLGGIIKHIPGMKDVGEAIEGGGDAARWYGQQMDQAADRARALADKLDSAKPKIDAVRESVRSAGEQASGAAEMTRLLGGAVSDIPDGRTVTVRALTDEAKASLEAFGFKVENLPDGTSTIVAQTAEAQKVVDAFITQNNGRKITTYTTNEIRDVRVQATQRTGADPNQGLVQGPVRMPDGTWRADGSIDVDRYADGKLPQTAEIKPASGRLVQWAEPETGGEAFIPLAPSKRTRSVTILADVAKRFGYDLLRFADGGITGQIGKPGMDEAIAYAKRMSGVRYQLGGFSADGIDCSGFVSAVVNEAVGLDPYNSRMATSTEGEWLTGLGAQLGRGPAGTLRIGWLNGGPGGGHTAGTFPDGTNFESNGSDGVVIGGKTGADDPMFTDHAFFVPGGDAGASKGSGSANLGGVNGSRSAPANVEEMNSSGASDGTRVYVTNWPDTLGGKTAERTPLASFSARFFADGTENHIAQIAKSGDMRVWAEPETGGEAYIPLSAAKRARSTDILRKVADRFGFSLTPYANGGFGGVGGSGDGGLHTGSWTVLTQGDQGDIPLSTPSRSAGLNSLTADAYRAASFLAGGALALRSGWDADGKFVGFDTGNTAVPGLDGQLEELGAKLDEIVAAAKSPDPVEVSVDIDSGARTATINITQLGL</sequence>
<dbReference type="Gene3D" id="3.90.1720.10">
    <property type="entry name" value="endopeptidase domain like (from Nostoc punctiforme)"/>
    <property type="match status" value="1"/>
</dbReference>
<dbReference type="EMBL" id="QZFU01000041">
    <property type="protein sequence ID" value="RJO69768.1"/>
    <property type="molecule type" value="Genomic_DNA"/>
</dbReference>
<dbReference type="InterPro" id="IPR010090">
    <property type="entry name" value="Phage_tape_meas"/>
</dbReference>
<evidence type="ECO:0000256" key="1">
    <source>
        <dbReference type="ARBA" id="ARBA00007074"/>
    </source>
</evidence>
<dbReference type="OrthoDB" id="4433665at2"/>
<comment type="similarity">
    <text evidence="1">Belongs to the peptidase C40 family.</text>
</comment>
<gene>
    <name evidence="7" type="ORF">D5S18_28105</name>
</gene>
<dbReference type="GO" id="GO:0006508">
    <property type="term" value="P:proteolysis"/>
    <property type="evidence" value="ECO:0007669"/>
    <property type="project" value="UniProtKB-KW"/>
</dbReference>
<evidence type="ECO:0000256" key="2">
    <source>
        <dbReference type="ARBA" id="ARBA00022670"/>
    </source>
</evidence>
<keyword evidence="3" id="KW-0378">Hydrolase</keyword>
<evidence type="ECO:0000313" key="7">
    <source>
        <dbReference type="EMBL" id="RJO69768.1"/>
    </source>
</evidence>
<evidence type="ECO:0000256" key="5">
    <source>
        <dbReference type="SAM" id="MobiDB-lite"/>
    </source>
</evidence>
<dbReference type="InterPro" id="IPR038765">
    <property type="entry name" value="Papain-like_cys_pep_sf"/>
</dbReference>
<dbReference type="Proteomes" id="UP000266677">
    <property type="component" value="Unassembled WGS sequence"/>
</dbReference>
<reference evidence="7 8" key="1">
    <citation type="submission" date="2018-09" db="EMBL/GenBank/DDBJ databases">
        <title>YIM PH21274 draft genome.</title>
        <authorList>
            <person name="Miao C."/>
        </authorList>
    </citation>
    <scope>NUCLEOTIDE SEQUENCE [LARGE SCALE GENOMIC DNA]</scope>
    <source>
        <strain evidence="7 8">YIM PH 21724</strain>
    </source>
</reference>
<name>A0A3A4KAY3_9NOCA</name>
<feature type="domain" description="NlpC/P60" evidence="6">
    <location>
        <begin position="816"/>
        <end position="947"/>
    </location>
</feature>
<evidence type="ECO:0000313" key="8">
    <source>
        <dbReference type="Proteomes" id="UP000266677"/>
    </source>
</evidence>
<dbReference type="InterPro" id="IPR000064">
    <property type="entry name" value="NLP_P60_dom"/>
</dbReference>
<comment type="caution">
    <text evidence="7">The sequence shown here is derived from an EMBL/GenBank/DDBJ whole genome shotgun (WGS) entry which is preliminary data.</text>
</comment>
<feature type="compositionally biased region" description="Polar residues" evidence="5">
    <location>
        <begin position="965"/>
        <end position="981"/>
    </location>
</feature>